<evidence type="ECO:0000256" key="1">
    <source>
        <dbReference type="SAM" id="Phobius"/>
    </source>
</evidence>
<name>A0A3G4ZU66_9VIRU</name>
<keyword evidence="1" id="KW-0812">Transmembrane</keyword>
<keyword evidence="1" id="KW-1133">Transmembrane helix</keyword>
<feature type="transmembrane region" description="Helical" evidence="1">
    <location>
        <begin position="264"/>
        <end position="281"/>
    </location>
</feature>
<gene>
    <name evidence="2" type="ORF">Barrevirus14_2</name>
</gene>
<sequence length="355" mass="40008">MDNDYDLEWSFSTLILPTNPIKNPSKFIPKITVINRIEAIRSGGKTGTGSSIMHKFNTKIKEFFGFLPKEKTGKLVTLIHHCRNELRSLNQNINTLLDLFNNIMDNKSIHLEKKEKQEIVLTTIFFLKTCYKNLAIILVNLKMYQGLLKADAKIGTNGYLVAGKGLYDELDPYLKIKEAARQVEYSLLERVANDISILTYCFDRLSELNLSSDDYEIWANLNSKRIEASLNSYKGLGNMIGVIIHGLIIAGINFGIGIGTANPPVIVAGSYYLVSTIFRVIRIGMKTYYENKLILGQNKCNKVTYFKIKIITVATTINNFLDGFANTIFGVLTVLFHIPISTIRPASSYPEPMKI</sequence>
<feature type="transmembrane region" description="Helical" evidence="1">
    <location>
        <begin position="235"/>
        <end position="258"/>
    </location>
</feature>
<keyword evidence="1" id="KW-0472">Membrane</keyword>
<accession>A0A3G4ZU66</accession>
<protein>
    <submittedName>
        <fullName evidence="2">Uncharacterized protein</fullName>
    </submittedName>
</protein>
<reference evidence="2" key="1">
    <citation type="submission" date="2018-10" db="EMBL/GenBank/DDBJ databases">
        <title>Hidden diversity of soil giant viruses.</title>
        <authorList>
            <person name="Schulz F."/>
            <person name="Alteio L."/>
            <person name="Goudeau D."/>
            <person name="Ryan E.M."/>
            <person name="Malmstrom R.R."/>
            <person name="Blanchard J."/>
            <person name="Woyke T."/>
        </authorList>
    </citation>
    <scope>NUCLEOTIDE SEQUENCE</scope>
    <source>
        <strain evidence="2">BAV1</strain>
    </source>
</reference>
<evidence type="ECO:0000313" key="2">
    <source>
        <dbReference type="EMBL" id="AYV77133.1"/>
    </source>
</evidence>
<proteinExistence type="predicted"/>
<dbReference type="EMBL" id="MK072011">
    <property type="protein sequence ID" value="AYV77133.1"/>
    <property type="molecule type" value="Genomic_DNA"/>
</dbReference>
<organism evidence="2">
    <name type="scientific">Barrevirus sp</name>
    <dbReference type="NCBI Taxonomy" id="2487763"/>
    <lineage>
        <taxon>Viruses</taxon>
        <taxon>Varidnaviria</taxon>
        <taxon>Bamfordvirae</taxon>
        <taxon>Nucleocytoviricota</taxon>
        <taxon>Megaviricetes</taxon>
        <taxon>Imitervirales</taxon>
        <taxon>Mimiviridae</taxon>
        <taxon>Klosneuvirinae</taxon>
    </lineage>
</organism>